<evidence type="ECO:0000256" key="5">
    <source>
        <dbReference type="ARBA" id="ARBA00022840"/>
    </source>
</evidence>
<comment type="catalytic activity">
    <reaction evidence="6 13">
        <text>L-threonyl-[protein] + ATP = O-phospho-L-threonyl-[protein] + ADP + H(+)</text>
        <dbReference type="Rhea" id="RHEA:46608"/>
        <dbReference type="Rhea" id="RHEA-COMP:11060"/>
        <dbReference type="Rhea" id="RHEA-COMP:11605"/>
        <dbReference type="ChEBI" id="CHEBI:15378"/>
        <dbReference type="ChEBI" id="CHEBI:30013"/>
        <dbReference type="ChEBI" id="CHEBI:30616"/>
        <dbReference type="ChEBI" id="CHEBI:61977"/>
        <dbReference type="ChEBI" id="CHEBI:456216"/>
        <dbReference type="EC" id="2.7.11.1"/>
    </reaction>
</comment>
<evidence type="ECO:0000256" key="10">
    <source>
        <dbReference type="PIRSR" id="PIRSR630616-3"/>
    </source>
</evidence>
<dbReference type="InterPro" id="IPR008271">
    <property type="entry name" value="Ser/Thr_kinase_AS"/>
</dbReference>
<feature type="region of interest" description="Disordered" evidence="14">
    <location>
        <begin position="1"/>
        <end position="147"/>
    </location>
</feature>
<dbReference type="InterPro" id="IPR017441">
    <property type="entry name" value="Protein_kinase_ATP_BS"/>
</dbReference>
<evidence type="ECO:0000313" key="17">
    <source>
        <dbReference type="Proteomes" id="UP000218209"/>
    </source>
</evidence>
<feature type="binding site" evidence="9">
    <location>
        <begin position="282"/>
        <end position="283"/>
    </location>
    <ligand>
        <name>ATP</name>
        <dbReference type="ChEBI" id="CHEBI:30616"/>
    </ligand>
</feature>
<dbReference type="SMART" id="SM00220">
    <property type="entry name" value="S_TKc"/>
    <property type="match status" value="1"/>
</dbReference>
<dbReference type="EMBL" id="KV918991">
    <property type="protein sequence ID" value="OSX73532.1"/>
    <property type="molecule type" value="Genomic_DNA"/>
</dbReference>
<evidence type="ECO:0000256" key="8">
    <source>
        <dbReference type="PIRSR" id="PIRSR630616-1"/>
    </source>
</evidence>
<dbReference type="PROSITE" id="PS50011">
    <property type="entry name" value="PROTEIN_KINASE_DOM"/>
    <property type="match status" value="1"/>
</dbReference>
<feature type="domain" description="Protein kinase" evidence="15">
    <location>
        <begin position="153"/>
        <end position="405"/>
    </location>
</feature>
<keyword evidence="5 9" id="KW-0067">ATP-binding</keyword>
<dbReference type="PROSITE" id="PS00108">
    <property type="entry name" value="PROTEIN_KINASE_ST"/>
    <property type="match status" value="1"/>
</dbReference>
<dbReference type="Proteomes" id="UP000218209">
    <property type="component" value="Unassembled WGS sequence"/>
</dbReference>
<evidence type="ECO:0000256" key="12">
    <source>
        <dbReference type="RuleBase" id="RU000304"/>
    </source>
</evidence>
<keyword evidence="2 13" id="KW-0808">Transferase</keyword>
<keyword evidence="4 13" id="KW-0418">Kinase</keyword>
<feature type="cross-link" description="Glycyl lysine isopeptide (Lys-Gly) (interchain with G-Cter in SUMO2)" evidence="10">
    <location>
        <position position="280"/>
    </location>
</feature>
<evidence type="ECO:0000256" key="3">
    <source>
        <dbReference type="ARBA" id="ARBA00022741"/>
    </source>
</evidence>
<feature type="compositionally biased region" description="Low complexity" evidence="14">
    <location>
        <begin position="25"/>
        <end position="61"/>
    </location>
</feature>
<evidence type="ECO:0000256" key="6">
    <source>
        <dbReference type="ARBA" id="ARBA00047899"/>
    </source>
</evidence>
<dbReference type="GO" id="GO:0004674">
    <property type="term" value="F:protein serine/threonine kinase activity"/>
    <property type="evidence" value="ECO:0007669"/>
    <property type="project" value="UniProtKB-KW"/>
</dbReference>
<protein>
    <recommendedName>
        <fullName evidence="13">Aurora kinase</fullName>
        <ecNumber evidence="13">2.7.11.1</ecNumber>
    </recommendedName>
</protein>
<accession>A0A1X6NY66</accession>
<feature type="binding site" evidence="9 11">
    <location>
        <position position="182"/>
    </location>
    <ligand>
        <name>ATP</name>
        <dbReference type="ChEBI" id="CHEBI:30616"/>
    </ligand>
</feature>
<name>A0A1X6NY66_PORUM</name>
<evidence type="ECO:0000256" key="4">
    <source>
        <dbReference type="ARBA" id="ARBA00022777"/>
    </source>
</evidence>
<dbReference type="Gene3D" id="1.10.510.10">
    <property type="entry name" value="Transferase(Phosphotransferase) domain 1"/>
    <property type="match status" value="1"/>
</dbReference>
<evidence type="ECO:0000256" key="9">
    <source>
        <dbReference type="PIRSR" id="PIRSR630616-2"/>
    </source>
</evidence>
<feature type="compositionally biased region" description="Low complexity" evidence="14">
    <location>
        <begin position="92"/>
        <end position="102"/>
    </location>
</feature>
<dbReference type="FunFam" id="3.30.200.20:FF:000042">
    <property type="entry name" value="Aurora kinase A"/>
    <property type="match status" value="1"/>
</dbReference>
<feature type="active site" description="Proton acceptor" evidence="8">
    <location>
        <position position="278"/>
    </location>
</feature>
<feature type="compositionally biased region" description="Pro residues" evidence="14">
    <location>
        <begin position="15"/>
        <end position="24"/>
    </location>
</feature>
<dbReference type="OrthoDB" id="377346at2759"/>
<dbReference type="PANTHER" id="PTHR24350">
    <property type="entry name" value="SERINE/THREONINE-PROTEIN KINASE IAL-RELATED"/>
    <property type="match status" value="1"/>
</dbReference>
<dbReference type="InterPro" id="IPR000719">
    <property type="entry name" value="Prot_kinase_dom"/>
</dbReference>
<dbReference type="AlphaFoldDB" id="A0A1X6NY66"/>
<dbReference type="GO" id="GO:0005524">
    <property type="term" value="F:ATP binding"/>
    <property type="evidence" value="ECO:0007669"/>
    <property type="project" value="UniProtKB-UniRule"/>
</dbReference>
<dbReference type="FunFam" id="1.10.510.10:FF:000235">
    <property type="entry name" value="Serine/threonine-protein kinase ark1"/>
    <property type="match status" value="1"/>
</dbReference>
<evidence type="ECO:0000256" key="2">
    <source>
        <dbReference type="ARBA" id="ARBA00022679"/>
    </source>
</evidence>
<sequence length="420" mass="45709">MWTGGAGGSAAVHRPPLPPPPAPCAAPAGRMTAAAAVPRAAAAPHPAAAAAGGARSRAAQPAGGGTGCRRRRRRPQPPPPPPRQPPPPPTPATGSRAAAAAARTDDRRPPPPPPQAPRADRRGGVEWRRGGAPPPPPTGSAAAQDRSWRLDDFDIGRPLGKGKFGNVYLAREKASAYIVALKVLYKAQLCKGNVEHQLRREIEIQSHLRHPHILRLFGYFHDANRVFLILEYAARGELYKELHRQPGSRFPEARSATYIASLAHALAYCHAKSVIHRDLKPENLLLGLRGELKIADFGWSVHSPANRRHTLCGTPDYLPPEMLSGQEHDHTLDLWSLGVLMYEFLCGAPPFEAEELTDTYRRIRQVQVTYPPHLSDDAVDLIRRLLVKEGKQRLPLSGVLRHPWIVKHAGPTLAAQGPLP</sequence>
<keyword evidence="17" id="KW-1185">Reference proteome</keyword>
<evidence type="ECO:0000313" key="16">
    <source>
        <dbReference type="EMBL" id="OSX73532.1"/>
    </source>
</evidence>
<dbReference type="Pfam" id="PF00069">
    <property type="entry name" value="Pkinase"/>
    <property type="match status" value="1"/>
</dbReference>
<comment type="catalytic activity">
    <reaction evidence="7 13">
        <text>L-seryl-[protein] + ATP = O-phospho-L-seryl-[protein] + ADP + H(+)</text>
        <dbReference type="Rhea" id="RHEA:17989"/>
        <dbReference type="Rhea" id="RHEA-COMP:9863"/>
        <dbReference type="Rhea" id="RHEA-COMP:11604"/>
        <dbReference type="ChEBI" id="CHEBI:15378"/>
        <dbReference type="ChEBI" id="CHEBI:29999"/>
        <dbReference type="ChEBI" id="CHEBI:30616"/>
        <dbReference type="ChEBI" id="CHEBI:83421"/>
        <dbReference type="ChEBI" id="CHEBI:456216"/>
        <dbReference type="EC" id="2.7.11.1"/>
    </reaction>
</comment>
<dbReference type="PROSITE" id="PS00107">
    <property type="entry name" value="PROTEIN_KINASE_ATP"/>
    <property type="match status" value="1"/>
</dbReference>
<gene>
    <name evidence="16" type="ORF">BU14_0340s0016</name>
</gene>
<keyword evidence="1 12" id="KW-0723">Serine/threonine-protein kinase</keyword>
<feature type="binding site" evidence="9">
    <location>
        <position position="296"/>
    </location>
    <ligand>
        <name>ATP</name>
        <dbReference type="ChEBI" id="CHEBI:30616"/>
    </ligand>
</feature>
<evidence type="ECO:0000256" key="13">
    <source>
        <dbReference type="RuleBase" id="RU367134"/>
    </source>
</evidence>
<feature type="compositionally biased region" description="Pro residues" evidence="14">
    <location>
        <begin position="76"/>
        <end position="91"/>
    </location>
</feature>
<proteinExistence type="inferred from homology"/>
<dbReference type="InterPro" id="IPR011009">
    <property type="entry name" value="Kinase-like_dom_sf"/>
</dbReference>
<dbReference type="SUPFAM" id="SSF56112">
    <property type="entry name" value="Protein kinase-like (PK-like)"/>
    <property type="match status" value="1"/>
</dbReference>
<keyword evidence="3 9" id="KW-0547">Nucleotide-binding</keyword>
<evidence type="ECO:0000256" key="7">
    <source>
        <dbReference type="ARBA" id="ARBA00048679"/>
    </source>
</evidence>
<dbReference type="Gene3D" id="3.30.200.20">
    <property type="entry name" value="Phosphorylase Kinase, domain 1"/>
    <property type="match status" value="1"/>
</dbReference>
<evidence type="ECO:0000259" key="15">
    <source>
        <dbReference type="PROSITE" id="PS50011"/>
    </source>
</evidence>
<comment type="similarity">
    <text evidence="13">Belongs to the protein kinase superfamily. Ser/Thr protein kinase family. Aurora subfamily.</text>
</comment>
<evidence type="ECO:0000256" key="11">
    <source>
        <dbReference type="PROSITE-ProRule" id="PRU10141"/>
    </source>
</evidence>
<feature type="compositionally biased region" description="Basic and acidic residues" evidence="14">
    <location>
        <begin position="118"/>
        <end position="129"/>
    </location>
</feature>
<organism evidence="16 17">
    <name type="scientific">Porphyra umbilicalis</name>
    <name type="common">Purple laver</name>
    <name type="synonym">Red alga</name>
    <dbReference type="NCBI Taxonomy" id="2786"/>
    <lineage>
        <taxon>Eukaryota</taxon>
        <taxon>Rhodophyta</taxon>
        <taxon>Bangiophyceae</taxon>
        <taxon>Bangiales</taxon>
        <taxon>Bangiaceae</taxon>
        <taxon>Porphyra</taxon>
    </lineage>
</organism>
<dbReference type="CDD" id="cd14007">
    <property type="entry name" value="STKc_Aurora"/>
    <property type="match status" value="1"/>
</dbReference>
<dbReference type="EC" id="2.7.11.1" evidence="13"/>
<feature type="binding site" evidence="9">
    <location>
        <position position="163"/>
    </location>
    <ligand>
        <name>ATP</name>
        <dbReference type="ChEBI" id="CHEBI:30616"/>
    </ligand>
</feature>
<evidence type="ECO:0000256" key="14">
    <source>
        <dbReference type="SAM" id="MobiDB-lite"/>
    </source>
</evidence>
<feature type="binding site" evidence="9">
    <location>
        <begin position="231"/>
        <end position="233"/>
    </location>
    <ligand>
        <name>ATP</name>
        <dbReference type="ChEBI" id="CHEBI:30616"/>
    </ligand>
</feature>
<dbReference type="InterPro" id="IPR030616">
    <property type="entry name" value="Aur-like"/>
</dbReference>
<reference evidence="16 17" key="1">
    <citation type="submission" date="2017-03" db="EMBL/GenBank/DDBJ databases">
        <title>WGS assembly of Porphyra umbilicalis.</title>
        <authorList>
            <person name="Brawley S.H."/>
            <person name="Blouin N.A."/>
            <person name="Ficko-Blean E."/>
            <person name="Wheeler G.L."/>
            <person name="Lohr M."/>
            <person name="Goodson H.V."/>
            <person name="Jenkins J.W."/>
            <person name="Blaby-Haas C.E."/>
            <person name="Helliwell K.E."/>
            <person name="Chan C."/>
            <person name="Marriage T."/>
            <person name="Bhattacharya D."/>
            <person name="Klein A.S."/>
            <person name="Badis Y."/>
            <person name="Brodie J."/>
            <person name="Cao Y."/>
            <person name="Collen J."/>
            <person name="Dittami S.M."/>
            <person name="Gachon C.M."/>
            <person name="Green B.R."/>
            <person name="Karpowicz S."/>
            <person name="Kim J.W."/>
            <person name="Kudahl U."/>
            <person name="Lin S."/>
            <person name="Michel G."/>
            <person name="Mittag M."/>
            <person name="Olson B.J."/>
            <person name="Pangilinan J."/>
            <person name="Peng Y."/>
            <person name="Qiu H."/>
            <person name="Shu S."/>
            <person name="Singer J.T."/>
            <person name="Smith A.G."/>
            <person name="Sprecher B.N."/>
            <person name="Wagner V."/>
            <person name="Wang W."/>
            <person name="Wang Z.-Y."/>
            <person name="Yan J."/>
            <person name="Yarish C."/>
            <person name="Zoeuner-Riek S."/>
            <person name="Zhuang Y."/>
            <person name="Zou Y."/>
            <person name="Lindquist E.A."/>
            <person name="Grimwood J."/>
            <person name="Barry K."/>
            <person name="Rokhsar D.S."/>
            <person name="Schmutz J."/>
            <person name="Stiller J.W."/>
            <person name="Grossman A.R."/>
            <person name="Prochnik S.E."/>
        </authorList>
    </citation>
    <scope>NUCLEOTIDE SEQUENCE [LARGE SCALE GENOMIC DNA]</scope>
    <source>
        <strain evidence="16">4086291</strain>
    </source>
</reference>
<evidence type="ECO:0000256" key="1">
    <source>
        <dbReference type="ARBA" id="ARBA00022527"/>
    </source>
</evidence>